<evidence type="ECO:0000256" key="4">
    <source>
        <dbReference type="ARBA" id="ARBA00022729"/>
    </source>
</evidence>
<dbReference type="PANTHER" id="PTHR30024">
    <property type="entry name" value="ALIPHATIC SULFONATES-BINDING PROTEIN-RELATED"/>
    <property type="match status" value="1"/>
</dbReference>
<feature type="chain" id="PRO_5039697157" evidence="5">
    <location>
        <begin position="32"/>
        <end position="336"/>
    </location>
</feature>
<dbReference type="EMBL" id="WHPC01000017">
    <property type="protein sequence ID" value="MPV36692.1"/>
    <property type="molecule type" value="Genomic_DNA"/>
</dbReference>
<evidence type="ECO:0000313" key="7">
    <source>
        <dbReference type="EMBL" id="MPV36692.1"/>
    </source>
</evidence>
<comment type="subcellular location">
    <subcellularLocation>
        <location evidence="1">Periplasm</location>
    </subcellularLocation>
</comment>
<dbReference type="GO" id="GO:0042626">
    <property type="term" value="F:ATPase-coupled transmembrane transporter activity"/>
    <property type="evidence" value="ECO:0007669"/>
    <property type="project" value="InterPro"/>
</dbReference>
<dbReference type="Proteomes" id="UP000437709">
    <property type="component" value="Unassembled WGS sequence"/>
</dbReference>
<feature type="domain" description="Solute-binding protein family 3/N-terminal" evidence="6">
    <location>
        <begin position="37"/>
        <end position="258"/>
    </location>
</feature>
<dbReference type="GO" id="GO:0042597">
    <property type="term" value="C:periplasmic space"/>
    <property type="evidence" value="ECO:0007669"/>
    <property type="project" value="UniProtKB-SubCell"/>
</dbReference>
<dbReference type="OrthoDB" id="7374754at2"/>
<accession>A0A6N7EE49</accession>
<dbReference type="SUPFAM" id="SSF53850">
    <property type="entry name" value="Periplasmic binding protein-like II"/>
    <property type="match status" value="1"/>
</dbReference>
<reference evidence="7 8" key="1">
    <citation type="submission" date="2019-10" db="EMBL/GenBank/DDBJ databases">
        <title>Georgenia wutianyii sp. nov. and Georgenia yuyongxinii sp. nov. isolated from plateau pika (Ochotona curzoniae) in the Qinghai-Tibet plateau of China.</title>
        <authorList>
            <person name="Tian Z."/>
        </authorList>
    </citation>
    <scope>NUCLEOTIDE SEQUENCE [LARGE SCALE GENOMIC DNA]</scope>
    <source>
        <strain evidence="7 8">JCM 19765</strain>
    </source>
</reference>
<organism evidence="7 8">
    <name type="scientific">Georgenia subflava</name>
    <dbReference type="NCBI Taxonomy" id="1622177"/>
    <lineage>
        <taxon>Bacteria</taxon>
        <taxon>Bacillati</taxon>
        <taxon>Actinomycetota</taxon>
        <taxon>Actinomycetes</taxon>
        <taxon>Micrococcales</taxon>
        <taxon>Bogoriellaceae</taxon>
        <taxon>Georgenia</taxon>
    </lineage>
</organism>
<gene>
    <name evidence="7" type="ORF">GB881_06415</name>
</gene>
<keyword evidence="8" id="KW-1185">Reference proteome</keyword>
<dbReference type="PANTHER" id="PTHR30024:SF47">
    <property type="entry name" value="TAURINE-BINDING PERIPLASMIC PROTEIN"/>
    <property type="match status" value="1"/>
</dbReference>
<dbReference type="GO" id="GO:0016020">
    <property type="term" value="C:membrane"/>
    <property type="evidence" value="ECO:0007669"/>
    <property type="project" value="InterPro"/>
</dbReference>
<keyword evidence="4 5" id="KW-0732">Signal</keyword>
<comment type="similarity">
    <text evidence="2">Belongs to the bacterial solute-binding protein SsuA/TauA family.</text>
</comment>
<evidence type="ECO:0000259" key="6">
    <source>
        <dbReference type="SMART" id="SM00062"/>
    </source>
</evidence>
<dbReference type="Gene3D" id="3.40.190.10">
    <property type="entry name" value="Periplasmic binding protein-like II"/>
    <property type="match status" value="2"/>
</dbReference>
<sequence length="336" mass="36452">MTFTRASRSIKLAAFALPLALVAACSGGSSSADEVPTIRFGYIADFNGAYQLALAEELGLWDKHSVQVEPVVFTNGPLQVQAMQTDDLDLGSIGPGALWMASTGQAKVVAINGLGVNDRVVALADSGIDEIQDLKGREIAVPEGTSGDMILRVALAEAGMSRDDVEIVSMDPSTVVSSMTSGQIDAAAIWYPLLDTIEEAQPDLVEVASSVDFYPEYTFPGTIVARNDFADEETEAISRFIRVLQDANDYREENFEETITLTAEFLDVTEDNVRSNAENIKYPTTQELVEQSGDDTAANWLASLADLFKGMGQIDDALPVEDYYLPELWIEADEQR</sequence>
<proteinExistence type="inferred from homology"/>
<evidence type="ECO:0000313" key="8">
    <source>
        <dbReference type="Proteomes" id="UP000437709"/>
    </source>
</evidence>
<evidence type="ECO:0000256" key="1">
    <source>
        <dbReference type="ARBA" id="ARBA00004418"/>
    </source>
</evidence>
<evidence type="ECO:0000256" key="5">
    <source>
        <dbReference type="SAM" id="SignalP"/>
    </source>
</evidence>
<keyword evidence="3" id="KW-0813">Transport</keyword>
<dbReference type="PROSITE" id="PS51257">
    <property type="entry name" value="PROKAR_LIPOPROTEIN"/>
    <property type="match status" value="1"/>
</dbReference>
<comment type="caution">
    <text evidence="7">The sequence shown here is derived from an EMBL/GenBank/DDBJ whole genome shotgun (WGS) entry which is preliminary data.</text>
</comment>
<dbReference type="RefSeq" id="WP_152194835.1">
    <property type="nucleotide sequence ID" value="NZ_VUKD01000002.1"/>
</dbReference>
<dbReference type="AlphaFoldDB" id="A0A6N7EE49"/>
<dbReference type="NCBIfam" id="TIGR01728">
    <property type="entry name" value="SsuA_fam"/>
    <property type="match status" value="1"/>
</dbReference>
<name>A0A6N7EE49_9MICO</name>
<dbReference type="InterPro" id="IPR010067">
    <property type="entry name" value="ABC_SsuA_sub-bd"/>
</dbReference>
<evidence type="ECO:0000256" key="3">
    <source>
        <dbReference type="ARBA" id="ARBA00022448"/>
    </source>
</evidence>
<dbReference type="InterPro" id="IPR001638">
    <property type="entry name" value="Solute-binding_3/MltF_N"/>
</dbReference>
<dbReference type="InterPro" id="IPR015168">
    <property type="entry name" value="SsuA/THI5"/>
</dbReference>
<evidence type="ECO:0000256" key="2">
    <source>
        <dbReference type="ARBA" id="ARBA00010742"/>
    </source>
</evidence>
<feature type="signal peptide" evidence="5">
    <location>
        <begin position="1"/>
        <end position="31"/>
    </location>
</feature>
<dbReference type="Pfam" id="PF09084">
    <property type="entry name" value="NMT1"/>
    <property type="match status" value="1"/>
</dbReference>
<protein>
    <submittedName>
        <fullName evidence="7">Aliphatic sulfonate ABC transporter substrate-binding protein</fullName>
    </submittedName>
</protein>
<dbReference type="SMART" id="SM00062">
    <property type="entry name" value="PBPb"/>
    <property type="match status" value="1"/>
</dbReference>